<feature type="transmembrane region" description="Helical" evidence="7">
    <location>
        <begin position="257"/>
        <end position="276"/>
    </location>
</feature>
<dbReference type="RefSeq" id="WP_188721906.1">
    <property type="nucleotide sequence ID" value="NZ_BMIF01000009.1"/>
</dbReference>
<feature type="transmembrane region" description="Helical" evidence="7">
    <location>
        <begin position="167"/>
        <end position="191"/>
    </location>
</feature>
<evidence type="ECO:0000256" key="4">
    <source>
        <dbReference type="ARBA" id="ARBA00022692"/>
    </source>
</evidence>
<evidence type="ECO:0000256" key="2">
    <source>
        <dbReference type="ARBA" id="ARBA00022448"/>
    </source>
</evidence>
<evidence type="ECO:0000256" key="5">
    <source>
        <dbReference type="ARBA" id="ARBA00022989"/>
    </source>
</evidence>
<evidence type="ECO:0000313" key="9">
    <source>
        <dbReference type="Proteomes" id="UP000636264"/>
    </source>
</evidence>
<reference evidence="8" key="1">
    <citation type="journal article" date="2014" name="Int. J. Syst. Evol. Microbiol.">
        <title>Complete genome sequence of Corynebacterium casei LMG S-19264T (=DSM 44701T), isolated from a smear-ripened cheese.</title>
        <authorList>
            <consortium name="US DOE Joint Genome Institute (JGI-PGF)"/>
            <person name="Walter F."/>
            <person name="Albersmeier A."/>
            <person name="Kalinowski J."/>
            <person name="Ruckert C."/>
        </authorList>
    </citation>
    <scope>NUCLEOTIDE SEQUENCE</scope>
    <source>
        <strain evidence="8">CGMCC 1.15320</strain>
    </source>
</reference>
<feature type="transmembrane region" description="Helical" evidence="7">
    <location>
        <begin position="197"/>
        <end position="217"/>
    </location>
</feature>
<dbReference type="AlphaFoldDB" id="A0A916W732"/>
<feature type="transmembrane region" description="Helical" evidence="7">
    <location>
        <begin position="229"/>
        <end position="251"/>
    </location>
</feature>
<dbReference type="PANTHER" id="PTHR36838:SF1">
    <property type="entry name" value="SLR1864 PROTEIN"/>
    <property type="match status" value="1"/>
</dbReference>
<name>A0A916W732_9HYPH</name>
<dbReference type="GO" id="GO:0055085">
    <property type="term" value="P:transmembrane transport"/>
    <property type="evidence" value="ECO:0007669"/>
    <property type="project" value="InterPro"/>
</dbReference>
<evidence type="ECO:0000313" key="8">
    <source>
        <dbReference type="EMBL" id="GGA74058.1"/>
    </source>
</evidence>
<keyword evidence="6 7" id="KW-0472">Membrane</keyword>
<evidence type="ECO:0000256" key="7">
    <source>
        <dbReference type="SAM" id="Phobius"/>
    </source>
</evidence>
<evidence type="ECO:0000256" key="1">
    <source>
        <dbReference type="ARBA" id="ARBA00004141"/>
    </source>
</evidence>
<organism evidence="8 9">
    <name type="scientific">Nitratireductor aestuarii</name>
    <dbReference type="NCBI Taxonomy" id="1735103"/>
    <lineage>
        <taxon>Bacteria</taxon>
        <taxon>Pseudomonadati</taxon>
        <taxon>Pseudomonadota</taxon>
        <taxon>Alphaproteobacteria</taxon>
        <taxon>Hyphomicrobiales</taxon>
        <taxon>Phyllobacteriaceae</taxon>
        <taxon>Nitratireductor</taxon>
    </lineage>
</organism>
<proteinExistence type="predicted"/>
<comment type="caution">
    <text evidence="8">The sequence shown here is derived from an EMBL/GenBank/DDBJ whole genome shotgun (WGS) entry which is preliminary data.</text>
</comment>
<evidence type="ECO:0000256" key="6">
    <source>
        <dbReference type="ARBA" id="ARBA00023136"/>
    </source>
</evidence>
<accession>A0A916W732</accession>
<dbReference type="Proteomes" id="UP000636264">
    <property type="component" value="Unassembled WGS sequence"/>
</dbReference>
<dbReference type="EMBL" id="BMIF01000009">
    <property type="protein sequence ID" value="GGA74058.1"/>
    <property type="molecule type" value="Genomic_DNA"/>
</dbReference>
<comment type="subcellular location">
    <subcellularLocation>
        <location evidence="1">Membrane</location>
        <topology evidence="1">Multi-pass membrane protein</topology>
    </subcellularLocation>
</comment>
<dbReference type="Pfam" id="PF03547">
    <property type="entry name" value="Mem_trans"/>
    <property type="match status" value="1"/>
</dbReference>
<dbReference type="GO" id="GO:0016020">
    <property type="term" value="C:membrane"/>
    <property type="evidence" value="ECO:0007669"/>
    <property type="project" value="UniProtKB-SubCell"/>
</dbReference>
<reference evidence="8" key="2">
    <citation type="submission" date="2020-09" db="EMBL/GenBank/DDBJ databases">
        <authorList>
            <person name="Sun Q."/>
            <person name="Zhou Y."/>
        </authorList>
    </citation>
    <scope>NUCLEOTIDE SEQUENCE</scope>
    <source>
        <strain evidence="8">CGMCC 1.15320</strain>
    </source>
</reference>
<keyword evidence="5 7" id="KW-1133">Transmembrane helix</keyword>
<feature type="transmembrane region" description="Helical" evidence="7">
    <location>
        <begin position="65"/>
        <end position="85"/>
    </location>
</feature>
<dbReference type="InterPro" id="IPR004776">
    <property type="entry name" value="Mem_transp_PIN-like"/>
</dbReference>
<gene>
    <name evidence="8" type="primary">mdcF</name>
    <name evidence="8" type="ORF">GCM10011385_30060</name>
</gene>
<keyword evidence="2" id="KW-0813">Transport</keyword>
<sequence>MINLFLLILPLYLLIAIGFFAMRTKLLAPEAIPTLGAFVMNIALPAMMLNALMGQNLTEAFNLGYVLAYAIGSLAVFGAILLFFLQVLRKPFSHAVIAAFGSAASNTGFVGLPVVTLVFGSTALAAVSMTFVVEVLLIMPLALILAEMGGKKDHALHAVLRDTARNLIRSPLLLSIIAGSLLSALGIQFVGPVAKTISLLGAAAIPCALLIIGGILANTKARTLDLEPIWISIGKLVLHPIAVALCFMLMSGVPDELRATGIVLASSPMLSIYPIIGARFKLEALSATALFIATSLSFITITLILALV</sequence>
<feature type="transmembrane region" description="Helical" evidence="7">
    <location>
        <begin position="288"/>
        <end position="307"/>
    </location>
</feature>
<protein>
    <submittedName>
        <fullName evidence="8">Transporter</fullName>
    </submittedName>
</protein>
<keyword evidence="3" id="KW-1003">Cell membrane</keyword>
<evidence type="ECO:0000256" key="3">
    <source>
        <dbReference type="ARBA" id="ARBA00022475"/>
    </source>
</evidence>
<keyword evidence="4 7" id="KW-0812">Transmembrane</keyword>
<feature type="transmembrane region" description="Helical" evidence="7">
    <location>
        <begin position="34"/>
        <end position="53"/>
    </location>
</feature>
<feature type="transmembrane region" description="Helical" evidence="7">
    <location>
        <begin position="6"/>
        <end position="22"/>
    </location>
</feature>
<feature type="transmembrane region" description="Helical" evidence="7">
    <location>
        <begin position="97"/>
        <end position="119"/>
    </location>
</feature>
<keyword evidence="9" id="KW-1185">Reference proteome</keyword>
<dbReference type="PANTHER" id="PTHR36838">
    <property type="entry name" value="AUXIN EFFLUX CARRIER FAMILY PROTEIN"/>
    <property type="match status" value="1"/>
</dbReference>
<feature type="transmembrane region" description="Helical" evidence="7">
    <location>
        <begin position="125"/>
        <end position="146"/>
    </location>
</feature>